<accession>A0A5C8I7Q7</accession>
<gene>
    <name evidence="1" type="ORF">FVP74_07400</name>
</gene>
<evidence type="ECO:0000313" key="2">
    <source>
        <dbReference type="Proteomes" id="UP000321949"/>
    </source>
</evidence>
<dbReference type="EMBL" id="VRSX01000002">
    <property type="protein sequence ID" value="TXK14379.1"/>
    <property type="molecule type" value="Genomic_DNA"/>
</dbReference>
<evidence type="ECO:0000313" key="1">
    <source>
        <dbReference type="EMBL" id="TXK14379.1"/>
    </source>
</evidence>
<sequence>MVNITYDESAAPVWTERAHERILTGALVTRITESADGARTLFVDGECPRCRDECDFALSLETDVGLSTREVGNLVDQLNEESANRAQIYTVRCNCSGRHDAPVGKRGCGAFFNVFAPSSEIAGRV</sequence>
<comment type="caution">
    <text evidence="1">The sequence shown here is derived from an EMBL/GenBank/DDBJ whole genome shotgun (WGS) entry which is preliminary data.</text>
</comment>
<name>A0A5C8I7Q7_9MICO</name>
<reference evidence="1 2" key="1">
    <citation type="submission" date="2019-08" db="EMBL/GenBank/DDBJ databases">
        <authorList>
            <person name="Dong K."/>
        </authorList>
    </citation>
    <scope>NUCLEOTIDE SEQUENCE [LARGE SCALE GENOMIC DNA]</scope>
    <source>
        <strain evidence="1 2">K-1</strain>
    </source>
</reference>
<dbReference type="AlphaFoldDB" id="A0A5C8I7Q7"/>
<protein>
    <submittedName>
        <fullName evidence="1">Uncharacterized protein</fullName>
    </submittedName>
</protein>
<proteinExistence type="predicted"/>
<dbReference type="OrthoDB" id="5194016at2"/>
<organism evidence="1 2">
    <name type="scientific">Microbacterium saccharophilum</name>
    <dbReference type="NCBI Taxonomy" id="1213358"/>
    <lineage>
        <taxon>Bacteria</taxon>
        <taxon>Bacillati</taxon>
        <taxon>Actinomycetota</taxon>
        <taxon>Actinomycetes</taxon>
        <taxon>Micrococcales</taxon>
        <taxon>Microbacteriaceae</taxon>
        <taxon>Microbacterium</taxon>
    </lineage>
</organism>
<keyword evidence="2" id="KW-1185">Reference proteome</keyword>
<dbReference type="RefSeq" id="WP_147051483.1">
    <property type="nucleotide sequence ID" value="NZ_BKAH01000022.1"/>
</dbReference>
<dbReference type="Proteomes" id="UP000321949">
    <property type="component" value="Unassembled WGS sequence"/>
</dbReference>